<dbReference type="AlphaFoldDB" id="A0A9Q0MG29"/>
<dbReference type="EMBL" id="JAPWDV010000001">
    <property type="protein sequence ID" value="KAJ6224899.1"/>
    <property type="molecule type" value="Genomic_DNA"/>
</dbReference>
<keyword evidence="2" id="KW-1185">Reference proteome</keyword>
<evidence type="ECO:0000313" key="1">
    <source>
        <dbReference type="EMBL" id="KAJ6224899.1"/>
    </source>
</evidence>
<reference evidence="1" key="1">
    <citation type="submission" date="2022-12" db="EMBL/GenBank/DDBJ databases">
        <title>Genome assemblies of Blomia tropicalis.</title>
        <authorList>
            <person name="Cui Y."/>
        </authorList>
    </citation>
    <scope>NUCLEOTIDE SEQUENCE</scope>
    <source>
        <tissue evidence="1">Adult mites</tissue>
    </source>
</reference>
<gene>
    <name evidence="1" type="ORF">RDWZM_003444</name>
</gene>
<evidence type="ECO:0000313" key="2">
    <source>
        <dbReference type="Proteomes" id="UP001142055"/>
    </source>
</evidence>
<organism evidence="1 2">
    <name type="scientific">Blomia tropicalis</name>
    <name type="common">Mite</name>
    <dbReference type="NCBI Taxonomy" id="40697"/>
    <lineage>
        <taxon>Eukaryota</taxon>
        <taxon>Metazoa</taxon>
        <taxon>Ecdysozoa</taxon>
        <taxon>Arthropoda</taxon>
        <taxon>Chelicerata</taxon>
        <taxon>Arachnida</taxon>
        <taxon>Acari</taxon>
        <taxon>Acariformes</taxon>
        <taxon>Sarcoptiformes</taxon>
        <taxon>Astigmata</taxon>
        <taxon>Glycyphagoidea</taxon>
        <taxon>Echimyopodidae</taxon>
        <taxon>Blomia</taxon>
    </lineage>
</organism>
<dbReference type="Proteomes" id="UP001142055">
    <property type="component" value="Chromosome 1"/>
</dbReference>
<comment type="caution">
    <text evidence="1">The sequence shown here is derived from an EMBL/GenBank/DDBJ whole genome shotgun (WGS) entry which is preliminary data.</text>
</comment>
<protein>
    <submittedName>
        <fullName evidence="1">Uncharacterized protein</fullName>
    </submittedName>
</protein>
<name>A0A9Q0MG29_BLOTA</name>
<proteinExistence type="predicted"/>
<sequence length="84" mass="9237">MSREQQTDANDVDDVDAHIMVVGTFSSKMCSQMCVSHPHSDIEYCLISHSRSYDSFTDTGIVAGNHLGANLPILETVDYISPEC</sequence>
<accession>A0A9Q0MG29</accession>